<evidence type="ECO:0000256" key="1">
    <source>
        <dbReference type="ARBA" id="ARBA00022630"/>
    </source>
</evidence>
<dbReference type="SUPFAM" id="SSF52218">
    <property type="entry name" value="Flavoproteins"/>
    <property type="match status" value="1"/>
</dbReference>
<dbReference type="EC" id="1.6.5.-" evidence="6"/>
<evidence type="ECO:0000256" key="3">
    <source>
        <dbReference type="ARBA" id="ARBA00023002"/>
    </source>
</evidence>
<dbReference type="EMBL" id="JABRWO010000001">
    <property type="protein sequence ID" value="MBA2113157.1"/>
    <property type="molecule type" value="Genomic_DNA"/>
</dbReference>
<sequence length="219" mass="24265">MSRILLIEASARKTRSLSRNLAERFAAAWLSHAPSDEIIRRDVGLNPPPAITEQWIAAVFKPEEARDASDKQVLTLSDELIGELIPADILVIATPMYNYGMPAALKAWFDQVIRINKTFSFDLARGDNPIEPMQSGKTLVMLTAAGEGGLLDSIASHKNHLHPHIIEASRLLGVEQHETVAIEFQEFGDQRFDHSQAQATAAIEPLVERLMEQTTCSSR</sequence>
<organism evidence="8 9">
    <name type="scientific">Bremerella alba</name>
    <dbReference type="NCBI Taxonomy" id="980252"/>
    <lineage>
        <taxon>Bacteria</taxon>
        <taxon>Pseudomonadati</taxon>
        <taxon>Planctomycetota</taxon>
        <taxon>Planctomycetia</taxon>
        <taxon>Pirellulales</taxon>
        <taxon>Pirellulaceae</taxon>
        <taxon>Bremerella</taxon>
    </lineage>
</organism>
<dbReference type="GO" id="GO:0009055">
    <property type="term" value="F:electron transfer activity"/>
    <property type="evidence" value="ECO:0007669"/>
    <property type="project" value="UniProtKB-UniRule"/>
</dbReference>
<comment type="caution">
    <text evidence="8">The sequence shown here is derived from an EMBL/GenBank/DDBJ whole genome shotgun (WGS) entry which is preliminary data.</text>
</comment>
<dbReference type="HAMAP" id="MF_01216">
    <property type="entry name" value="Azoreductase_type1"/>
    <property type="match status" value="1"/>
</dbReference>
<proteinExistence type="inferred from homology"/>
<dbReference type="InterPro" id="IPR029039">
    <property type="entry name" value="Flavoprotein-like_sf"/>
</dbReference>
<dbReference type="Pfam" id="PF02525">
    <property type="entry name" value="Flavodoxin_2"/>
    <property type="match status" value="1"/>
</dbReference>
<comment type="cofactor">
    <cofactor evidence="6">
        <name>FMN</name>
        <dbReference type="ChEBI" id="CHEBI:58210"/>
    </cofactor>
    <text evidence="6">Binds 1 FMN per subunit.</text>
</comment>
<dbReference type="GO" id="GO:0016655">
    <property type="term" value="F:oxidoreductase activity, acting on NAD(P)H, quinone or similar compound as acceptor"/>
    <property type="evidence" value="ECO:0007669"/>
    <property type="project" value="InterPro"/>
</dbReference>
<evidence type="ECO:0000313" key="9">
    <source>
        <dbReference type="Proteomes" id="UP000551616"/>
    </source>
</evidence>
<evidence type="ECO:0000259" key="7">
    <source>
        <dbReference type="Pfam" id="PF02525"/>
    </source>
</evidence>
<reference evidence="8 9" key="1">
    <citation type="submission" date="2020-05" db="EMBL/GenBank/DDBJ databases">
        <title>Bremerella alba sp. nov., a novel planctomycete isolated from the surface of the macroalga Fucus spiralis.</title>
        <authorList>
            <person name="Godinho O."/>
            <person name="Botelho R."/>
            <person name="Albuquerque L."/>
            <person name="Wiegand S."/>
            <person name="Da Costa M.S."/>
            <person name="Lobo-Da-Cunha A."/>
            <person name="Jogler C."/>
            <person name="Lage O.M."/>
        </authorList>
    </citation>
    <scope>NUCLEOTIDE SEQUENCE [LARGE SCALE GENOMIC DNA]</scope>
    <source>
        <strain evidence="8 9">FF15</strain>
    </source>
</reference>
<dbReference type="Proteomes" id="UP000551616">
    <property type="component" value="Unassembled WGS sequence"/>
</dbReference>
<keyword evidence="2 6" id="KW-0288">FMN</keyword>
<dbReference type="PANTHER" id="PTHR43741">
    <property type="entry name" value="FMN-DEPENDENT NADH-AZOREDUCTASE 1"/>
    <property type="match status" value="1"/>
</dbReference>
<comment type="catalytic activity">
    <reaction evidence="5">
        <text>N,N-dimethyl-1,4-phenylenediamine + anthranilate + 2 NAD(+) = 2-(4-dimethylaminophenyl)diazenylbenzoate + 2 NADH + 2 H(+)</text>
        <dbReference type="Rhea" id="RHEA:55872"/>
        <dbReference type="ChEBI" id="CHEBI:15378"/>
        <dbReference type="ChEBI" id="CHEBI:15783"/>
        <dbReference type="ChEBI" id="CHEBI:16567"/>
        <dbReference type="ChEBI" id="CHEBI:57540"/>
        <dbReference type="ChEBI" id="CHEBI:57945"/>
        <dbReference type="ChEBI" id="CHEBI:71579"/>
        <dbReference type="EC" id="1.7.1.17"/>
    </reaction>
    <physiologicalReaction direction="right-to-left" evidence="5">
        <dbReference type="Rhea" id="RHEA:55874"/>
    </physiologicalReaction>
</comment>
<keyword evidence="9" id="KW-1185">Reference proteome</keyword>
<dbReference type="PANTHER" id="PTHR43741:SF2">
    <property type="entry name" value="FMN-DEPENDENT NADH:QUINONE OXIDOREDUCTASE"/>
    <property type="match status" value="1"/>
</dbReference>
<comment type="subunit">
    <text evidence="6">Homodimer.</text>
</comment>
<feature type="domain" description="Flavodoxin-like fold" evidence="7">
    <location>
        <begin position="3"/>
        <end position="202"/>
    </location>
</feature>
<dbReference type="RefSeq" id="WP_207394669.1">
    <property type="nucleotide sequence ID" value="NZ_JABRWO010000001.1"/>
</dbReference>
<dbReference type="EC" id="1.7.1.17" evidence="6"/>
<keyword evidence="4 6" id="KW-0520">NAD</keyword>
<dbReference type="InterPro" id="IPR050104">
    <property type="entry name" value="FMN-dep_NADH:Q_OxRdtase_AzoR1"/>
</dbReference>
<evidence type="ECO:0000313" key="8">
    <source>
        <dbReference type="EMBL" id="MBA2113157.1"/>
    </source>
</evidence>
<keyword evidence="1 6" id="KW-0285">Flavoprotein</keyword>
<evidence type="ECO:0000256" key="2">
    <source>
        <dbReference type="ARBA" id="ARBA00022643"/>
    </source>
</evidence>
<dbReference type="GO" id="GO:0010181">
    <property type="term" value="F:FMN binding"/>
    <property type="evidence" value="ECO:0007669"/>
    <property type="project" value="UniProtKB-UniRule"/>
</dbReference>
<evidence type="ECO:0000256" key="4">
    <source>
        <dbReference type="ARBA" id="ARBA00023027"/>
    </source>
</evidence>
<comment type="function">
    <text evidence="6">Quinone reductase that provides resistance to thiol-specific stress caused by electrophilic quinones.</text>
</comment>
<feature type="binding site" evidence="6">
    <location>
        <begin position="16"/>
        <end position="18"/>
    </location>
    <ligand>
        <name>FMN</name>
        <dbReference type="ChEBI" id="CHEBI:58210"/>
    </ligand>
</feature>
<evidence type="ECO:0000256" key="6">
    <source>
        <dbReference type="HAMAP-Rule" id="MF_01216"/>
    </source>
</evidence>
<protein>
    <recommendedName>
        <fullName evidence="6">FMN dependent NADH:quinone oxidoreductase</fullName>
        <ecNumber evidence="6">1.6.5.-</ecNumber>
    </recommendedName>
    <alternativeName>
        <fullName evidence="6">Azo-dye reductase</fullName>
    </alternativeName>
    <alternativeName>
        <fullName evidence="6">FMN-dependent NADH-azo compound oxidoreductase</fullName>
    </alternativeName>
    <alternativeName>
        <fullName evidence="6">FMN-dependent NADH-azoreductase</fullName>
        <ecNumber evidence="6">1.7.1.17</ecNumber>
    </alternativeName>
</protein>
<dbReference type="InterPro" id="IPR003680">
    <property type="entry name" value="Flavodoxin_fold"/>
</dbReference>
<feature type="binding site" evidence="6">
    <location>
        <position position="10"/>
    </location>
    <ligand>
        <name>FMN</name>
        <dbReference type="ChEBI" id="CHEBI:58210"/>
    </ligand>
</feature>
<comment type="similarity">
    <text evidence="6">Belongs to the azoreductase type 1 family.</text>
</comment>
<keyword evidence="3 6" id="KW-0560">Oxidoreductase</keyword>
<accession>A0A7V8V1D1</accession>
<comment type="caution">
    <text evidence="6">Lacks conserved residue(s) required for the propagation of feature annotation.</text>
</comment>
<dbReference type="GO" id="GO:0016652">
    <property type="term" value="F:oxidoreductase activity, acting on NAD(P)H as acceptor"/>
    <property type="evidence" value="ECO:0007669"/>
    <property type="project" value="UniProtKB-UniRule"/>
</dbReference>
<dbReference type="AlphaFoldDB" id="A0A7V8V1D1"/>
<name>A0A7V8V1D1_9BACT</name>
<dbReference type="Gene3D" id="3.40.50.360">
    <property type="match status" value="1"/>
</dbReference>
<dbReference type="InterPro" id="IPR023048">
    <property type="entry name" value="NADH:quinone_OxRdtase_FMN_depd"/>
</dbReference>
<evidence type="ECO:0000256" key="5">
    <source>
        <dbReference type="ARBA" id="ARBA00048542"/>
    </source>
</evidence>
<comment type="catalytic activity">
    <reaction evidence="6">
        <text>2 a quinone + NADH + H(+) = 2 a 1,4-benzosemiquinone + NAD(+)</text>
        <dbReference type="Rhea" id="RHEA:65952"/>
        <dbReference type="ChEBI" id="CHEBI:15378"/>
        <dbReference type="ChEBI" id="CHEBI:57540"/>
        <dbReference type="ChEBI" id="CHEBI:57945"/>
        <dbReference type="ChEBI" id="CHEBI:132124"/>
        <dbReference type="ChEBI" id="CHEBI:134225"/>
    </reaction>
</comment>
<comment type="function">
    <text evidence="6">Also exhibits azoreductase activity. Catalyzes the reductive cleavage of the azo bond in aromatic azo compounds to the corresponding amines.</text>
</comment>
<gene>
    <name evidence="8" type="primary">azoR1</name>
    <name evidence="6" type="synonym">azoR</name>
    <name evidence="8" type="ORF">HOV93_03050</name>
</gene>